<name>A0A6M0PB34_9BACI</name>
<evidence type="ECO:0000313" key="11">
    <source>
        <dbReference type="EMBL" id="NEY21229.1"/>
    </source>
</evidence>
<dbReference type="GO" id="GO:0007165">
    <property type="term" value="P:signal transduction"/>
    <property type="evidence" value="ECO:0007669"/>
    <property type="project" value="UniProtKB-KW"/>
</dbReference>
<evidence type="ECO:0000256" key="6">
    <source>
        <dbReference type="PROSITE-ProRule" id="PRU00284"/>
    </source>
</evidence>
<keyword evidence="12" id="KW-1185">Reference proteome</keyword>
<comment type="subcellular location">
    <subcellularLocation>
        <location evidence="1">Cell membrane</location>
    </subcellularLocation>
</comment>
<dbReference type="EMBL" id="JAAIWK010000029">
    <property type="protein sequence ID" value="NEY21229.1"/>
    <property type="molecule type" value="Genomic_DNA"/>
</dbReference>
<feature type="domain" description="Methyl-accepting transducer" evidence="9">
    <location>
        <begin position="128"/>
        <end position="386"/>
    </location>
</feature>
<dbReference type="SUPFAM" id="SSF58104">
    <property type="entry name" value="Methyl-accepting chemotaxis protein (MCP) signaling domain"/>
    <property type="match status" value="1"/>
</dbReference>
<feature type="transmembrane region" description="Helical" evidence="8">
    <location>
        <begin position="36"/>
        <end position="57"/>
    </location>
</feature>
<dbReference type="Pfam" id="PF00015">
    <property type="entry name" value="MCPsignal"/>
    <property type="match status" value="1"/>
</dbReference>
<dbReference type="PROSITE" id="PS50111">
    <property type="entry name" value="CHEMOTAXIS_TRANSDUC_2"/>
    <property type="match status" value="1"/>
</dbReference>
<evidence type="ECO:0000313" key="12">
    <source>
        <dbReference type="Proteomes" id="UP000476934"/>
    </source>
</evidence>
<dbReference type="SMART" id="SM00283">
    <property type="entry name" value="MA"/>
    <property type="match status" value="1"/>
</dbReference>
<dbReference type="InterPro" id="IPR003660">
    <property type="entry name" value="HAMP_dom"/>
</dbReference>
<dbReference type="Proteomes" id="UP000476934">
    <property type="component" value="Unassembled WGS sequence"/>
</dbReference>
<keyword evidence="7" id="KW-0175">Coiled coil</keyword>
<feature type="coiled-coil region" evidence="7">
    <location>
        <begin position="336"/>
        <end position="363"/>
    </location>
</feature>
<reference evidence="11 12" key="1">
    <citation type="submission" date="2020-02" db="EMBL/GenBank/DDBJ databases">
        <authorList>
            <person name="Feng H."/>
        </authorList>
    </citation>
    <scope>NUCLEOTIDE SEQUENCE [LARGE SCALE GENOMIC DNA]</scope>
    <source>
        <strain evidence="11 12">Gsoil 114</strain>
    </source>
</reference>
<proteinExistence type="inferred from homology"/>
<evidence type="ECO:0000256" key="1">
    <source>
        <dbReference type="ARBA" id="ARBA00004236"/>
    </source>
</evidence>
<keyword evidence="8" id="KW-1133">Transmembrane helix</keyword>
<organism evidence="11 12">
    <name type="scientific">Heyndrickxia ginsengihumi</name>
    <dbReference type="NCBI Taxonomy" id="363870"/>
    <lineage>
        <taxon>Bacteria</taxon>
        <taxon>Bacillati</taxon>
        <taxon>Bacillota</taxon>
        <taxon>Bacilli</taxon>
        <taxon>Bacillales</taxon>
        <taxon>Bacillaceae</taxon>
        <taxon>Heyndrickxia</taxon>
    </lineage>
</organism>
<sequence>MKIKGITSGTFKTYVLPSIIISVFLLTSLLTKNEYVKLWIIIIGVIALIVLGLWSSIRLTARVAKMKQYVQDLESGNFANIAKIKSNDDFGTIFESFHKATNHIRELVGELKKGIYDVDSNSDELSATMTELIYIMEDVKETTNEMAHGSLELSATTQQISASIEQIESGTKTLAEKANEGEHIVQEIKVRATQVREDAKSAAISSHNMYTEKAEKIMHSIQQAKVVDEIKLLADTIGNIANQTNLLALNASIEAARAGEAGKGFSVVAEEIRKLAEQSSKSVDNIREITHQVQQAFSNLTANSKEILDYVDTKVQPDYEKLVKIGVQYEKDAEFINQMSNEIAQATTEMASAIEEVNMAIQNVSATSQQSAAGTDEILNNISEVSLAIKETADMVQAQHQLAMNINAKTTQFQL</sequence>
<evidence type="ECO:0000256" key="2">
    <source>
        <dbReference type="ARBA" id="ARBA00022475"/>
    </source>
</evidence>
<dbReference type="AlphaFoldDB" id="A0A6M0PB34"/>
<dbReference type="InterPro" id="IPR004089">
    <property type="entry name" value="MCPsignal_dom"/>
</dbReference>
<keyword evidence="2" id="KW-1003">Cell membrane</keyword>
<dbReference type="PANTHER" id="PTHR32089">
    <property type="entry name" value="METHYL-ACCEPTING CHEMOTAXIS PROTEIN MCPB"/>
    <property type="match status" value="1"/>
</dbReference>
<dbReference type="Gene3D" id="1.10.287.950">
    <property type="entry name" value="Methyl-accepting chemotaxis protein"/>
    <property type="match status" value="1"/>
</dbReference>
<reference evidence="11 12" key="2">
    <citation type="submission" date="2020-03" db="EMBL/GenBank/DDBJ databases">
        <title>Bacillus aquiflavi sp. nov., isolated from yellow water of strong flavor Chinese baijiu in Yibin region of China.</title>
        <authorList>
            <person name="Xie J."/>
        </authorList>
    </citation>
    <scope>NUCLEOTIDE SEQUENCE [LARGE SCALE GENOMIC DNA]</scope>
    <source>
        <strain evidence="11 12">Gsoil 114</strain>
    </source>
</reference>
<feature type="transmembrane region" description="Helical" evidence="8">
    <location>
        <begin position="12"/>
        <end position="30"/>
    </location>
</feature>
<evidence type="ECO:0000259" key="10">
    <source>
        <dbReference type="PROSITE" id="PS50885"/>
    </source>
</evidence>
<dbReference type="PROSITE" id="PS50885">
    <property type="entry name" value="HAMP"/>
    <property type="match status" value="1"/>
</dbReference>
<dbReference type="PANTHER" id="PTHR32089:SF112">
    <property type="entry name" value="LYSOZYME-LIKE PROTEIN-RELATED"/>
    <property type="match status" value="1"/>
</dbReference>
<comment type="caution">
    <text evidence="11">The sequence shown here is derived from an EMBL/GenBank/DDBJ whole genome shotgun (WGS) entry which is preliminary data.</text>
</comment>
<keyword evidence="4 6" id="KW-0807">Transducer</keyword>
<evidence type="ECO:0000256" key="8">
    <source>
        <dbReference type="SAM" id="Phobius"/>
    </source>
</evidence>
<evidence type="ECO:0000256" key="3">
    <source>
        <dbReference type="ARBA" id="ARBA00023136"/>
    </source>
</evidence>
<keyword evidence="3 8" id="KW-0472">Membrane</keyword>
<dbReference type="RefSeq" id="WP_025729482.1">
    <property type="nucleotide sequence ID" value="NZ_JAAIWK010000029.1"/>
</dbReference>
<comment type="similarity">
    <text evidence="5">Belongs to the methyl-accepting chemotaxis (MCP) protein family.</text>
</comment>
<keyword evidence="8" id="KW-0812">Transmembrane</keyword>
<gene>
    <name evidence="11" type="ORF">G4D61_14875</name>
</gene>
<evidence type="ECO:0000256" key="7">
    <source>
        <dbReference type="SAM" id="Coils"/>
    </source>
</evidence>
<feature type="domain" description="HAMP" evidence="10">
    <location>
        <begin position="57"/>
        <end position="109"/>
    </location>
</feature>
<evidence type="ECO:0000256" key="4">
    <source>
        <dbReference type="ARBA" id="ARBA00023224"/>
    </source>
</evidence>
<dbReference type="GO" id="GO:0005886">
    <property type="term" value="C:plasma membrane"/>
    <property type="evidence" value="ECO:0007669"/>
    <property type="project" value="UniProtKB-SubCell"/>
</dbReference>
<accession>A0A6M0PB34</accession>
<protein>
    <submittedName>
        <fullName evidence="11">HAMP domain-containing protein</fullName>
    </submittedName>
</protein>
<evidence type="ECO:0000259" key="9">
    <source>
        <dbReference type="PROSITE" id="PS50111"/>
    </source>
</evidence>
<evidence type="ECO:0000256" key="5">
    <source>
        <dbReference type="ARBA" id="ARBA00029447"/>
    </source>
</evidence>